<keyword evidence="6" id="KW-1185">Reference proteome</keyword>
<dbReference type="PANTHER" id="PTHR48107:SF16">
    <property type="entry name" value="NADPH-DEPENDENT ALDEHYDE REDUCTASE 1, CHLOROPLASTIC"/>
    <property type="match status" value="1"/>
</dbReference>
<accession>A0A512M2I4</accession>
<dbReference type="AlphaFoldDB" id="A0A512M2I4"/>
<evidence type="ECO:0000256" key="3">
    <source>
        <dbReference type="ARBA" id="ARBA00067437"/>
    </source>
</evidence>
<dbReference type="RefSeq" id="WP_425485682.1">
    <property type="nucleotide sequence ID" value="NZ_BKAG01000001.1"/>
</dbReference>
<evidence type="ECO:0000256" key="4">
    <source>
        <dbReference type="SAM" id="MobiDB-lite"/>
    </source>
</evidence>
<dbReference type="Pfam" id="PF13561">
    <property type="entry name" value="adh_short_C2"/>
    <property type="match status" value="1"/>
</dbReference>
<keyword evidence="2" id="KW-0560">Oxidoreductase</keyword>
<dbReference type="PRINTS" id="PR00081">
    <property type="entry name" value="GDHRDH"/>
</dbReference>
<dbReference type="FunFam" id="3.40.50.720:FF:000097">
    <property type="entry name" value="SDR family oxidoreductase"/>
    <property type="match status" value="1"/>
</dbReference>
<gene>
    <name evidence="5" type="ORF">BGE01nite_02360</name>
</gene>
<dbReference type="InterPro" id="IPR006311">
    <property type="entry name" value="TAT_signal"/>
</dbReference>
<organism evidence="5 6">
    <name type="scientific">Brevifollis gellanilyticus</name>
    <dbReference type="NCBI Taxonomy" id="748831"/>
    <lineage>
        <taxon>Bacteria</taxon>
        <taxon>Pseudomonadati</taxon>
        <taxon>Verrucomicrobiota</taxon>
        <taxon>Verrucomicrobiia</taxon>
        <taxon>Verrucomicrobiales</taxon>
        <taxon>Verrucomicrobiaceae</taxon>
    </lineage>
</organism>
<dbReference type="GO" id="GO:0016614">
    <property type="term" value="F:oxidoreductase activity, acting on CH-OH group of donors"/>
    <property type="evidence" value="ECO:0007669"/>
    <property type="project" value="UniProtKB-ARBA"/>
</dbReference>
<comment type="caution">
    <text evidence="5">The sequence shown here is derived from an EMBL/GenBank/DDBJ whole genome shotgun (WGS) entry which is preliminary data.</text>
</comment>
<protein>
    <recommendedName>
        <fullName evidence="3">Uncharacterized oxidoreductase YghA</fullName>
    </recommendedName>
</protein>
<evidence type="ECO:0000256" key="2">
    <source>
        <dbReference type="ARBA" id="ARBA00023002"/>
    </source>
</evidence>
<comment type="similarity">
    <text evidence="1">Belongs to the short-chain dehydrogenases/reductases (SDR) family.</text>
</comment>
<dbReference type="EMBL" id="BKAG01000001">
    <property type="protein sequence ID" value="GEP40945.1"/>
    <property type="molecule type" value="Genomic_DNA"/>
</dbReference>
<evidence type="ECO:0000313" key="5">
    <source>
        <dbReference type="EMBL" id="GEP40945.1"/>
    </source>
</evidence>
<dbReference type="PROSITE" id="PS51318">
    <property type="entry name" value="TAT"/>
    <property type="match status" value="1"/>
</dbReference>
<evidence type="ECO:0000313" key="6">
    <source>
        <dbReference type="Proteomes" id="UP000321577"/>
    </source>
</evidence>
<feature type="region of interest" description="Disordered" evidence="4">
    <location>
        <begin position="1"/>
        <end position="28"/>
    </location>
</feature>
<dbReference type="Gene3D" id="3.40.50.720">
    <property type="entry name" value="NAD(P)-binding Rossmann-like Domain"/>
    <property type="match status" value="1"/>
</dbReference>
<dbReference type="SUPFAM" id="SSF51735">
    <property type="entry name" value="NAD(P)-binding Rossmann-fold domains"/>
    <property type="match status" value="1"/>
</dbReference>
<dbReference type="PANTHER" id="PTHR48107">
    <property type="entry name" value="NADPH-DEPENDENT ALDEHYDE REDUCTASE-LIKE PROTEIN, CHLOROPLASTIC-RELATED"/>
    <property type="match status" value="1"/>
</dbReference>
<dbReference type="PRINTS" id="PR00080">
    <property type="entry name" value="SDRFAMILY"/>
</dbReference>
<reference evidence="5 6" key="1">
    <citation type="submission" date="2019-07" db="EMBL/GenBank/DDBJ databases">
        <title>Whole genome shotgun sequence of Brevifollis gellanilyticus NBRC 108608.</title>
        <authorList>
            <person name="Hosoyama A."/>
            <person name="Uohara A."/>
            <person name="Ohji S."/>
            <person name="Ichikawa N."/>
        </authorList>
    </citation>
    <scope>NUCLEOTIDE SEQUENCE [LARGE SCALE GENOMIC DNA]</scope>
    <source>
        <strain evidence="5 6">NBRC 108608</strain>
    </source>
</reference>
<dbReference type="Proteomes" id="UP000321577">
    <property type="component" value="Unassembled WGS sequence"/>
</dbReference>
<name>A0A512M2I4_9BACT</name>
<sequence>MNSEKHDSGPHASQTANPRRRGFMGGLTTGVMTALGSQAFGKDAAPAAANAPTQTVMKDPLKQYPKPPFEKQLQEWPGLASKMTPRPDHGEQSYEGRGRLLGRKVLITGGDSGIGRAVAIAFAREGADVAINYFPTEEPDAKEVVDLIQAAGRKAVALPGDLREEAFCKKLVADAVSKLGGLDILVNNAGRQQSCDSILDLTTEAFDATYKTNCYAPFWLTKAAVPHLAPGSSIIFTASEQADEPSPNLFDYASTKAVNSNFTKSLSKQLAERGIRVNAVAPGPVWTPLQISGGQPQEKLPTFGEKTALKRAGQPAELAPAYVLLASQESSFVTGHIYDVQGGKAG</sequence>
<evidence type="ECO:0000256" key="1">
    <source>
        <dbReference type="ARBA" id="ARBA00006484"/>
    </source>
</evidence>
<dbReference type="NCBIfam" id="NF004782">
    <property type="entry name" value="PRK06128.1"/>
    <property type="match status" value="1"/>
</dbReference>
<proteinExistence type="inferred from homology"/>
<dbReference type="InterPro" id="IPR036291">
    <property type="entry name" value="NAD(P)-bd_dom_sf"/>
</dbReference>
<dbReference type="InterPro" id="IPR002347">
    <property type="entry name" value="SDR_fam"/>
</dbReference>